<dbReference type="RefSeq" id="XP_056525048.1">
    <property type="nucleotide sequence ID" value="XM_056662935.1"/>
</dbReference>
<comment type="caution">
    <text evidence="1">The sequence shown here is derived from an EMBL/GenBank/DDBJ whole genome shotgun (WGS) entry which is preliminary data.</text>
</comment>
<dbReference type="EMBL" id="JAPQKL010000002">
    <property type="protein sequence ID" value="KAJ5143404.1"/>
    <property type="molecule type" value="Genomic_DNA"/>
</dbReference>
<gene>
    <name evidence="1" type="ORF">N7515_002191</name>
</gene>
<evidence type="ECO:0000313" key="2">
    <source>
        <dbReference type="Proteomes" id="UP001149079"/>
    </source>
</evidence>
<dbReference type="Proteomes" id="UP001149079">
    <property type="component" value="Unassembled WGS sequence"/>
</dbReference>
<sequence length="70" mass="7965">MPASREMSRYDHLKAVFARRLGQDPEIKDDSRSEITLVPKQPSVESHKRPKSLPNFNAADMCFGSCCRNN</sequence>
<proteinExistence type="predicted"/>
<dbReference type="GeneID" id="81402105"/>
<protein>
    <submittedName>
        <fullName evidence="1">Uncharacterized protein</fullName>
    </submittedName>
</protein>
<dbReference type="AlphaFoldDB" id="A0A9W9HBE2"/>
<reference evidence="1" key="1">
    <citation type="submission" date="2022-11" db="EMBL/GenBank/DDBJ databases">
        <authorList>
            <person name="Petersen C."/>
        </authorList>
    </citation>
    <scope>NUCLEOTIDE SEQUENCE</scope>
    <source>
        <strain evidence="1">IBT 22155</strain>
    </source>
</reference>
<dbReference type="OrthoDB" id="4468004at2759"/>
<name>A0A9W9HBE2_9EURO</name>
<organism evidence="1 2">
    <name type="scientific">Penicillium bovifimosum</name>
    <dbReference type="NCBI Taxonomy" id="126998"/>
    <lineage>
        <taxon>Eukaryota</taxon>
        <taxon>Fungi</taxon>
        <taxon>Dikarya</taxon>
        <taxon>Ascomycota</taxon>
        <taxon>Pezizomycotina</taxon>
        <taxon>Eurotiomycetes</taxon>
        <taxon>Eurotiomycetidae</taxon>
        <taxon>Eurotiales</taxon>
        <taxon>Aspergillaceae</taxon>
        <taxon>Penicillium</taxon>
    </lineage>
</organism>
<evidence type="ECO:0000313" key="1">
    <source>
        <dbReference type="EMBL" id="KAJ5143404.1"/>
    </source>
</evidence>
<accession>A0A9W9HBE2</accession>
<reference evidence="1" key="2">
    <citation type="journal article" date="2023" name="IMA Fungus">
        <title>Comparative genomic study of the Penicillium genus elucidates a diverse pangenome and 15 lateral gene transfer events.</title>
        <authorList>
            <person name="Petersen C."/>
            <person name="Sorensen T."/>
            <person name="Nielsen M.R."/>
            <person name="Sondergaard T.E."/>
            <person name="Sorensen J.L."/>
            <person name="Fitzpatrick D.A."/>
            <person name="Frisvad J.C."/>
            <person name="Nielsen K.L."/>
        </authorList>
    </citation>
    <scope>NUCLEOTIDE SEQUENCE</scope>
    <source>
        <strain evidence="1">IBT 22155</strain>
    </source>
</reference>
<keyword evidence="2" id="KW-1185">Reference proteome</keyword>